<dbReference type="GO" id="GO:0003978">
    <property type="term" value="F:UDP-glucose 4-epimerase activity"/>
    <property type="evidence" value="ECO:0007669"/>
    <property type="project" value="UniProtKB-EC"/>
</dbReference>
<feature type="domain" description="NAD-dependent epimerase/dehydratase" evidence="12">
    <location>
        <begin position="5"/>
        <end position="273"/>
    </location>
</feature>
<dbReference type="EMBL" id="CP145316">
    <property type="protein sequence ID" value="XAM17862.1"/>
    <property type="molecule type" value="Genomic_DNA"/>
</dbReference>
<dbReference type="InterPro" id="IPR001509">
    <property type="entry name" value="Epimerase_deHydtase"/>
</dbReference>
<protein>
    <recommendedName>
        <fullName evidence="6">UDP-glucose 4-epimerase</fullName>
        <ecNumber evidence="5">5.1.3.2</ecNumber>
    </recommendedName>
    <alternativeName>
        <fullName evidence="11">Galactowaldenase</fullName>
    </alternativeName>
    <alternativeName>
        <fullName evidence="10">UDP-galactose 4-epimerase</fullName>
    </alternativeName>
</protein>
<dbReference type="Gene3D" id="3.90.25.10">
    <property type="entry name" value="UDP-galactose 4-epimerase, domain 1"/>
    <property type="match status" value="1"/>
</dbReference>
<evidence type="ECO:0000259" key="12">
    <source>
        <dbReference type="Pfam" id="PF01370"/>
    </source>
</evidence>
<dbReference type="Pfam" id="PF01370">
    <property type="entry name" value="Epimerase"/>
    <property type="match status" value="1"/>
</dbReference>
<comment type="cofactor">
    <cofactor evidence="2">
        <name>NAD(+)</name>
        <dbReference type="ChEBI" id="CHEBI:57540"/>
    </cofactor>
</comment>
<organism evidence="13 14">
    <name type="scientific">Helicobacter mastomyrinus</name>
    <dbReference type="NCBI Taxonomy" id="287948"/>
    <lineage>
        <taxon>Bacteria</taxon>
        <taxon>Pseudomonadati</taxon>
        <taxon>Campylobacterota</taxon>
        <taxon>Epsilonproteobacteria</taxon>
        <taxon>Campylobacterales</taxon>
        <taxon>Helicobacteraceae</taxon>
        <taxon>Helicobacter</taxon>
    </lineage>
</organism>
<reference evidence="13 14" key="1">
    <citation type="submission" date="2024-02" db="EMBL/GenBank/DDBJ databases">
        <title>Genome and pathogenicity analysis of Helicobacter mastomyrinus isolated from mice.</title>
        <authorList>
            <person name="Zhu L."/>
        </authorList>
    </citation>
    <scope>NUCLEOTIDE SEQUENCE [LARGE SCALE GENOMIC DNA]</scope>
    <source>
        <strain evidence="13 14">Hm-17</strain>
    </source>
</reference>
<accession>A0ABZ3F5P4</accession>
<keyword evidence="8 13" id="KW-0413">Isomerase</keyword>
<dbReference type="PANTHER" id="PTHR43725:SF53">
    <property type="entry name" value="UDP-ARABINOSE 4-EPIMERASE 1"/>
    <property type="match status" value="1"/>
</dbReference>
<evidence type="ECO:0000256" key="5">
    <source>
        <dbReference type="ARBA" id="ARBA00013189"/>
    </source>
</evidence>
<evidence type="ECO:0000313" key="13">
    <source>
        <dbReference type="EMBL" id="XAM17862.1"/>
    </source>
</evidence>
<evidence type="ECO:0000256" key="4">
    <source>
        <dbReference type="ARBA" id="ARBA00007637"/>
    </source>
</evidence>
<evidence type="ECO:0000256" key="9">
    <source>
        <dbReference type="ARBA" id="ARBA00023277"/>
    </source>
</evidence>
<keyword evidence="7" id="KW-0520">NAD</keyword>
<evidence type="ECO:0000256" key="8">
    <source>
        <dbReference type="ARBA" id="ARBA00023235"/>
    </source>
</evidence>
<dbReference type="SUPFAM" id="SSF51735">
    <property type="entry name" value="NAD(P)-binding Rossmann-fold domains"/>
    <property type="match status" value="1"/>
</dbReference>
<dbReference type="NCBIfam" id="TIGR01179">
    <property type="entry name" value="galE"/>
    <property type="match status" value="1"/>
</dbReference>
<dbReference type="InterPro" id="IPR036291">
    <property type="entry name" value="NAD(P)-bd_dom_sf"/>
</dbReference>
<evidence type="ECO:0000313" key="14">
    <source>
        <dbReference type="Proteomes" id="UP001434737"/>
    </source>
</evidence>
<evidence type="ECO:0000256" key="10">
    <source>
        <dbReference type="ARBA" id="ARBA00031367"/>
    </source>
</evidence>
<evidence type="ECO:0000256" key="11">
    <source>
        <dbReference type="ARBA" id="ARBA00033067"/>
    </source>
</evidence>
<keyword evidence="9" id="KW-0119">Carbohydrate metabolism</keyword>
<dbReference type="InterPro" id="IPR005886">
    <property type="entry name" value="UDP_G4E"/>
</dbReference>
<dbReference type="Gene3D" id="3.40.50.720">
    <property type="entry name" value="NAD(P)-binding Rossmann-like Domain"/>
    <property type="match status" value="1"/>
</dbReference>
<dbReference type="PANTHER" id="PTHR43725">
    <property type="entry name" value="UDP-GLUCOSE 4-EPIMERASE"/>
    <property type="match status" value="1"/>
</dbReference>
<evidence type="ECO:0000256" key="6">
    <source>
        <dbReference type="ARBA" id="ARBA00018569"/>
    </source>
</evidence>
<dbReference type="Proteomes" id="UP001434737">
    <property type="component" value="Chromosome"/>
</dbReference>
<proteinExistence type="inferred from homology"/>
<keyword evidence="14" id="KW-1185">Reference proteome</keyword>
<gene>
    <name evidence="13" type="primary">galE</name>
    <name evidence="13" type="ORF">V3I05_09250</name>
</gene>
<name>A0ABZ3F5P4_9HELI</name>
<evidence type="ECO:0000256" key="3">
    <source>
        <dbReference type="ARBA" id="ARBA00004947"/>
    </source>
</evidence>
<comment type="similarity">
    <text evidence="4">Belongs to the NAD(P)-dependent epimerase/dehydratase family.</text>
</comment>
<evidence type="ECO:0000256" key="7">
    <source>
        <dbReference type="ARBA" id="ARBA00023027"/>
    </source>
</evidence>
<evidence type="ECO:0000256" key="1">
    <source>
        <dbReference type="ARBA" id="ARBA00000083"/>
    </source>
</evidence>
<evidence type="ECO:0000256" key="2">
    <source>
        <dbReference type="ARBA" id="ARBA00001911"/>
    </source>
</evidence>
<dbReference type="EC" id="5.1.3.2" evidence="5"/>
<comment type="catalytic activity">
    <reaction evidence="1">
        <text>UDP-alpha-D-glucose = UDP-alpha-D-galactose</text>
        <dbReference type="Rhea" id="RHEA:22168"/>
        <dbReference type="ChEBI" id="CHEBI:58885"/>
        <dbReference type="ChEBI" id="CHEBI:66914"/>
        <dbReference type="EC" id="5.1.3.2"/>
    </reaction>
</comment>
<comment type="pathway">
    <text evidence="3">Carbohydrate metabolism; galactose metabolism.</text>
</comment>
<sequence>MAYLLFTGASGYIGSHTAYCFLKNTDYHLVIIDDLSTGFKENINYLQSCFPQRITFIKSNINDTKQMCSLFETYTFEAVIHFAASLIVGESVFKPIEYYTNNTLNTTNLIALCVEYGISKFIFSSTAAVYGEPPLELIPIDENAPLLPINPYGASKMMSERVLQDSALAYKHFEYVALRYFNVAGASMDNTPEGLKNHQGLGQRSKNATHLIKVACECACGKRESMGIFGVDYPTKDGTCVRDYIHIDDLATAHLEALHYLQRTKQSNIFNVGYSQGYSVREVIDIVKEVSSVDFKVIESARREGDAIALSAKNEKILSLTQWKPQFNNLRLIVKSAYEWEKSLR</sequence>
<dbReference type="RefSeq" id="WP_300448240.1">
    <property type="nucleotide sequence ID" value="NZ_CP145316.1"/>
</dbReference>